<dbReference type="GO" id="GO:0016627">
    <property type="term" value="F:oxidoreductase activity, acting on the CH-CH group of donors"/>
    <property type="evidence" value="ECO:0007669"/>
    <property type="project" value="TreeGrafter"/>
</dbReference>
<organism evidence="3 4">
    <name type="scientific">Nocardioides aurantiacus</name>
    <dbReference type="NCBI Taxonomy" id="86796"/>
    <lineage>
        <taxon>Bacteria</taxon>
        <taxon>Bacillati</taxon>
        <taxon>Actinomycetota</taxon>
        <taxon>Actinomycetes</taxon>
        <taxon>Propionibacteriales</taxon>
        <taxon>Nocardioidaceae</taxon>
        <taxon>Nocardioides</taxon>
    </lineage>
</organism>
<evidence type="ECO:0000313" key="3">
    <source>
        <dbReference type="EMBL" id="ROR92063.1"/>
    </source>
</evidence>
<feature type="domain" description="Pyridoxamine 5'-phosphate oxidase N-terminal" evidence="2">
    <location>
        <begin position="11"/>
        <end position="130"/>
    </location>
</feature>
<comment type="caution">
    <text evidence="3">The sequence shown here is derived from an EMBL/GenBank/DDBJ whole genome shotgun (WGS) entry which is preliminary data.</text>
</comment>
<evidence type="ECO:0000256" key="1">
    <source>
        <dbReference type="ARBA" id="ARBA00023002"/>
    </source>
</evidence>
<keyword evidence="1" id="KW-0560">Oxidoreductase</keyword>
<name>A0A3N2CX76_9ACTN</name>
<dbReference type="OrthoDB" id="4551790at2"/>
<dbReference type="Gene3D" id="2.30.110.10">
    <property type="entry name" value="Electron Transport, Fmn-binding Protein, Chain A"/>
    <property type="match status" value="1"/>
</dbReference>
<gene>
    <name evidence="3" type="ORF">EDD33_2947</name>
</gene>
<dbReference type="PANTHER" id="PTHR35176">
    <property type="entry name" value="HEME OXYGENASE HI_0854-RELATED"/>
    <property type="match status" value="1"/>
</dbReference>
<evidence type="ECO:0000313" key="4">
    <source>
        <dbReference type="Proteomes" id="UP000281738"/>
    </source>
</evidence>
<dbReference type="InterPro" id="IPR012349">
    <property type="entry name" value="Split_barrel_FMN-bd"/>
</dbReference>
<proteinExistence type="predicted"/>
<dbReference type="GO" id="GO:0070967">
    <property type="term" value="F:coenzyme F420 binding"/>
    <property type="evidence" value="ECO:0007669"/>
    <property type="project" value="TreeGrafter"/>
</dbReference>
<evidence type="ECO:0000259" key="2">
    <source>
        <dbReference type="Pfam" id="PF01243"/>
    </source>
</evidence>
<dbReference type="InterPro" id="IPR011576">
    <property type="entry name" value="Pyridox_Oxase_N"/>
</dbReference>
<protein>
    <submittedName>
        <fullName evidence="3">PPOX class probable F420-dependent enzyme</fullName>
    </submittedName>
</protein>
<dbReference type="RefSeq" id="WP_123391677.1">
    <property type="nucleotide sequence ID" value="NZ_RKHO01000001.1"/>
</dbReference>
<accession>A0A3N2CX76</accession>
<keyword evidence="4" id="KW-1185">Reference proteome</keyword>
<sequence length="134" mass="14712">MPRTHALVGDHLEFWRERHLCTVTTLRRDGSPHVVPMGIAVDPDAGGTGGFAWGITSGSSQKVVNLRAGLDPRVAVCQVDGRRWSTLEGTAEVLDDPDSVAEAVRRYAERYRQPRENPARVALRITLTQVIGNV</sequence>
<dbReference type="InterPro" id="IPR052019">
    <property type="entry name" value="F420H2_bilvrd_red/Heme_oxyg"/>
</dbReference>
<reference evidence="3 4" key="1">
    <citation type="submission" date="2018-11" db="EMBL/GenBank/DDBJ databases">
        <title>Sequencing the genomes of 1000 actinobacteria strains.</title>
        <authorList>
            <person name="Klenk H.-P."/>
        </authorList>
    </citation>
    <scope>NUCLEOTIDE SEQUENCE [LARGE SCALE GENOMIC DNA]</scope>
    <source>
        <strain evidence="3 4">DSM 12652</strain>
    </source>
</reference>
<dbReference type="AlphaFoldDB" id="A0A3N2CX76"/>
<dbReference type="NCBIfam" id="TIGR03618">
    <property type="entry name" value="Rv1155_F420"/>
    <property type="match status" value="1"/>
</dbReference>
<dbReference type="EMBL" id="RKHO01000001">
    <property type="protein sequence ID" value="ROR92063.1"/>
    <property type="molecule type" value="Genomic_DNA"/>
</dbReference>
<dbReference type="Proteomes" id="UP000281738">
    <property type="component" value="Unassembled WGS sequence"/>
</dbReference>
<dbReference type="Pfam" id="PF01243">
    <property type="entry name" value="PNPOx_N"/>
    <property type="match status" value="1"/>
</dbReference>
<dbReference type="SUPFAM" id="SSF50475">
    <property type="entry name" value="FMN-binding split barrel"/>
    <property type="match status" value="1"/>
</dbReference>
<dbReference type="GO" id="GO:0005829">
    <property type="term" value="C:cytosol"/>
    <property type="evidence" value="ECO:0007669"/>
    <property type="project" value="TreeGrafter"/>
</dbReference>
<dbReference type="InterPro" id="IPR019920">
    <property type="entry name" value="F420-binding_dom_put"/>
</dbReference>
<dbReference type="PANTHER" id="PTHR35176:SF1">
    <property type="entry name" value="F420H(2)-DEPENDENT BILIVERDIN REDUCTASE"/>
    <property type="match status" value="1"/>
</dbReference>